<dbReference type="InterPro" id="IPR000888">
    <property type="entry name" value="RmlC-like"/>
</dbReference>
<keyword evidence="2" id="KW-0413">Isomerase</keyword>
<gene>
    <name evidence="2" type="primary">rfbC</name>
    <name evidence="2" type="ORF">Psch_03379</name>
</gene>
<dbReference type="InterPro" id="IPR014710">
    <property type="entry name" value="RmlC-like_jellyroll"/>
</dbReference>
<keyword evidence="3" id="KW-1185">Reference proteome</keyword>
<feature type="site" description="Participates in a stacking interaction with the thymidine ring of dTDP-4-oxo-6-deoxyglucose" evidence="1">
    <location>
        <position position="127"/>
    </location>
</feature>
<dbReference type="SUPFAM" id="SSF51182">
    <property type="entry name" value="RmlC-like cupins"/>
    <property type="match status" value="1"/>
</dbReference>
<dbReference type="Pfam" id="PF00908">
    <property type="entry name" value="dTDP_sugar_isom"/>
    <property type="match status" value="1"/>
</dbReference>
<comment type="caution">
    <text evidence="2">The sequence shown here is derived from an EMBL/GenBank/DDBJ whole genome shotgun (WGS) entry which is preliminary data.</text>
</comment>
<protein>
    <submittedName>
        <fullName evidence="2">dTDP-4-dehydrorhamnose 3,5-epimerase</fullName>
        <ecNumber evidence="2">5.1.3.13</ecNumber>
    </submittedName>
</protein>
<dbReference type="GO" id="GO:0000271">
    <property type="term" value="P:polysaccharide biosynthetic process"/>
    <property type="evidence" value="ECO:0007669"/>
    <property type="project" value="TreeGrafter"/>
</dbReference>
<evidence type="ECO:0000313" key="3">
    <source>
        <dbReference type="Proteomes" id="UP000298324"/>
    </source>
</evidence>
<dbReference type="EC" id="5.1.3.13" evidence="2"/>
<dbReference type="Gene3D" id="2.60.120.10">
    <property type="entry name" value="Jelly Rolls"/>
    <property type="match status" value="1"/>
</dbReference>
<name>A0A4Y7R6N6_9FIRM</name>
<evidence type="ECO:0000256" key="1">
    <source>
        <dbReference type="PIRSR" id="PIRSR600888-3"/>
    </source>
</evidence>
<proteinExistence type="predicted"/>
<dbReference type="RefSeq" id="WP_190258975.1">
    <property type="nucleotide sequence ID" value="NZ_QFGA01000003.1"/>
</dbReference>
<dbReference type="EMBL" id="QFGA01000003">
    <property type="protein sequence ID" value="TEB04618.1"/>
    <property type="molecule type" value="Genomic_DNA"/>
</dbReference>
<reference evidence="2 3" key="1">
    <citation type="journal article" date="2018" name="Environ. Microbiol.">
        <title>Novel energy conservation strategies and behaviour of Pelotomaculum schinkii driving syntrophic propionate catabolism.</title>
        <authorList>
            <person name="Hidalgo-Ahumada C.A.P."/>
            <person name="Nobu M.K."/>
            <person name="Narihiro T."/>
            <person name="Tamaki H."/>
            <person name="Liu W.T."/>
            <person name="Kamagata Y."/>
            <person name="Stams A.J.M."/>
            <person name="Imachi H."/>
            <person name="Sousa D.Z."/>
        </authorList>
    </citation>
    <scope>NUCLEOTIDE SEQUENCE [LARGE SCALE GENOMIC DNA]</scope>
    <source>
        <strain evidence="2 3">HH</strain>
    </source>
</reference>
<dbReference type="PANTHER" id="PTHR21047:SF2">
    <property type="entry name" value="THYMIDINE DIPHOSPHO-4-KETO-RHAMNOSE 3,5-EPIMERASE"/>
    <property type="match status" value="1"/>
</dbReference>
<dbReference type="GO" id="GO:0005829">
    <property type="term" value="C:cytosol"/>
    <property type="evidence" value="ECO:0007669"/>
    <property type="project" value="TreeGrafter"/>
</dbReference>
<dbReference type="InterPro" id="IPR011051">
    <property type="entry name" value="RmlC_Cupin_sf"/>
</dbReference>
<sequence>MELIKDVLIKQLKIIPDDRGYLMEMMRKDWPEFMGFAQSYMTACYPSVYKAWHYHKKQFDNFVCPWGMAKVVLFDPRPDSPTKGKVNVFHIGQLNPTLLRIPPLVYHGFTAEAGQPALIVNYPTELYNYQEPDEYRLPYNDPSIPYDWEVKHG</sequence>
<dbReference type="AlphaFoldDB" id="A0A4Y7R6N6"/>
<organism evidence="2 3">
    <name type="scientific">Pelotomaculum schinkii</name>
    <dbReference type="NCBI Taxonomy" id="78350"/>
    <lineage>
        <taxon>Bacteria</taxon>
        <taxon>Bacillati</taxon>
        <taxon>Bacillota</taxon>
        <taxon>Clostridia</taxon>
        <taxon>Eubacteriales</taxon>
        <taxon>Desulfotomaculaceae</taxon>
        <taxon>Pelotomaculum</taxon>
    </lineage>
</organism>
<evidence type="ECO:0000313" key="2">
    <source>
        <dbReference type="EMBL" id="TEB04618.1"/>
    </source>
</evidence>
<dbReference type="PANTHER" id="PTHR21047">
    <property type="entry name" value="DTDP-6-DEOXY-D-GLUCOSE-3,5 EPIMERASE"/>
    <property type="match status" value="1"/>
</dbReference>
<dbReference type="GO" id="GO:0008830">
    <property type="term" value="F:dTDP-4-dehydrorhamnose 3,5-epimerase activity"/>
    <property type="evidence" value="ECO:0007669"/>
    <property type="project" value="UniProtKB-EC"/>
</dbReference>
<accession>A0A4Y7R6N6</accession>
<dbReference type="Proteomes" id="UP000298324">
    <property type="component" value="Unassembled WGS sequence"/>
</dbReference>